<keyword evidence="1 5" id="KW-0489">Methyltransferase</keyword>
<reference evidence="5" key="1">
    <citation type="journal article" date="2019" name="Science">
        <title>Mutation of a bHLH transcription factor allowed almond domestication.</title>
        <authorList>
            <person name="Sanchez-Perez R."/>
            <person name="Pavan S."/>
            <person name="Mazzeo R."/>
            <person name="Moldovan C."/>
            <person name="Aiese Cigliano R."/>
            <person name="Del Cueto J."/>
            <person name="Ricciardi F."/>
            <person name="Lotti C."/>
            <person name="Ricciardi L."/>
            <person name="Dicenta F."/>
            <person name="Lopez-Marques R.L."/>
            <person name="Lindberg Moller B."/>
        </authorList>
    </citation>
    <scope>NUCLEOTIDE SEQUENCE</scope>
</reference>
<evidence type="ECO:0000256" key="1">
    <source>
        <dbReference type="ARBA" id="ARBA00022603"/>
    </source>
</evidence>
<dbReference type="GO" id="GO:0003723">
    <property type="term" value="F:RNA binding"/>
    <property type="evidence" value="ECO:0007669"/>
    <property type="project" value="InterPro"/>
</dbReference>
<keyword evidence="2 5" id="KW-0808">Transferase</keyword>
<proteinExistence type="predicted"/>
<feature type="transmembrane region" description="Helical" evidence="3">
    <location>
        <begin position="26"/>
        <end position="46"/>
    </location>
</feature>
<evidence type="ECO:0000256" key="2">
    <source>
        <dbReference type="ARBA" id="ARBA00022679"/>
    </source>
</evidence>
<dbReference type="InterPro" id="IPR029026">
    <property type="entry name" value="tRNA_m1G_MTases_N"/>
</dbReference>
<dbReference type="InterPro" id="IPR001537">
    <property type="entry name" value="SpoU_MeTrfase"/>
</dbReference>
<protein>
    <submittedName>
        <fullName evidence="5">tRNA/rRNA methyltransferase SpoU family protein</fullName>
    </submittedName>
</protein>
<dbReference type="InterPro" id="IPR051259">
    <property type="entry name" value="rRNA_Methyltransferase"/>
</dbReference>
<sequence length="236" mass="25897">MAPPRTFAFATSTPSKTLVSFSRREIVIFAALRSLMMLCLSITTLLPRAPLFFLAMSFELKLNFSLQSLGGTGLSAKELEICDFFVYIPQYGGGTASLNVTVAASIVLHQFGVWAGFPERTRDGNKFIVAEKPVKQTRRSFCAETADSVIEERKCRKEHASNGFFDESGNENSSSNLLDGLFADDFSESCEESELEEGYPIPWRLLGNTTKTVLAIAPMRVGNTCSKTFSVDSNPG</sequence>
<keyword evidence="3" id="KW-0812">Transmembrane</keyword>
<accession>A0A4Y1QN68</accession>
<dbReference type="SUPFAM" id="SSF75217">
    <property type="entry name" value="alpha/beta knot"/>
    <property type="match status" value="1"/>
</dbReference>
<evidence type="ECO:0000259" key="4">
    <source>
        <dbReference type="Pfam" id="PF00588"/>
    </source>
</evidence>
<evidence type="ECO:0000313" key="5">
    <source>
        <dbReference type="EMBL" id="BBG93251.1"/>
    </source>
</evidence>
<dbReference type="GO" id="GO:0032259">
    <property type="term" value="P:methylation"/>
    <property type="evidence" value="ECO:0007669"/>
    <property type="project" value="UniProtKB-KW"/>
</dbReference>
<keyword evidence="3" id="KW-1133">Transmembrane helix</keyword>
<gene>
    <name evidence="5" type="ORF">Prudu_001207</name>
</gene>
<dbReference type="AlphaFoldDB" id="A0A4Y1QN68"/>
<dbReference type="EMBL" id="AP019297">
    <property type="protein sequence ID" value="BBG93251.1"/>
    <property type="molecule type" value="Genomic_DNA"/>
</dbReference>
<keyword evidence="3" id="KW-0472">Membrane</keyword>
<evidence type="ECO:0000256" key="3">
    <source>
        <dbReference type="SAM" id="Phobius"/>
    </source>
</evidence>
<feature type="domain" description="tRNA/rRNA methyltransferase SpoU type" evidence="4">
    <location>
        <begin position="71"/>
        <end position="109"/>
    </location>
</feature>
<dbReference type="InterPro" id="IPR029028">
    <property type="entry name" value="Alpha/beta_knot_MTases"/>
</dbReference>
<name>A0A4Y1QN68_PRUDU</name>
<dbReference type="PANTHER" id="PTHR43191">
    <property type="entry name" value="RRNA METHYLTRANSFERASE 3"/>
    <property type="match status" value="1"/>
</dbReference>
<dbReference type="Pfam" id="PF00588">
    <property type="entry name" value="SpoU_methylase"/>
    <property type="match status" value="1"/>
</dbReference>
<dbReference type="Gene3D" id="3.40.1280.10">
    <property type="match status" value="1"/>
</dbReference>
<organism evidence="5">
    <name type="scientific">Prunus dulcis</name>
    <name type="common">Almond</name>
    <name type="synonym">Amygdalus dulcis</name>
    <dbReference type="NCBI Taxonomy" id="3755"/>
    <lineage>
        <taxon>Eukaryota</taxon>
        <taxon>Viridiplantae</taxon>
        <taxon>Streptophyta</taxon>
        <taxon>Embryophyta</taxon>
        <taxon>Tracheophyta</taxon>
        <taxon>Spermatophyta</taxon>
        <taxon>Magnoliopsida</taxon>
        <taxon>eudicotyledons</taxon>
        <taxon>Gunneridae</taxon>
        <taxon>Pentapetalae</taxon>
        <taxon>rosids</taxon>
        <taxon>fabids</taxon>
        <taxon>Rosales</taxon>
        <taxon>Rosaceae</taxon>
        <taxon>Amygdaloideae</taxon>
        <taxon>Amygdaleae</taxon>
        <taxon>Prunus</taxon>
    </lineage>
</organism>
<dbReference type="GO" id="GO:0006396">
    <property type="term" value="P:RNA processing"/>
    <property type="evidence" value="ECO:0007669"/>
    <property type="project" value="InterPro"/>
</dbReference>
<dbReference type="PANTHER" id="PTHR43191:SF7">
    <property type="entry name" value="OBP33PEP LIKE PROTEIN"/>
    <property type="match status" value="1"/>
</dbReference>
<dbReference type="GO" id="GO:0008173">
    <property type="term" value="F:RNA methyltransferase activity"/>
    <property type="evidence" value="ECO:0007669"/>
    <property type="project" value="InterPro"/>
</dbReference>